<dbReference type="GO" id="GO:0003677">
    <property type="term" value="F:DNA binding"/>
    <property type="evidence" value="ECO:0007669"/>
    <property type="project" value="UniProtKB-KW"/>
</dbReference>
<dbReference type="FunFam" id="2.40.50.140:FF:000072">
    <property type="entry name" value="SOSS complex subunit B2"/>
    <property type="match status" value="1"/>
</dbReference>
<dbReference type="GO" id="GO:0005694">
    <property type="term" value="C:chromosome"/>
    <property type="evidence" value="ECO:0007669"/>
    <property type="project" value="UniProtKB-ARBA"/>
</dbReference>
<evidence type="ECO:0000313" key="3">
    <source>
        <dbReference type="Proteomes" id="UP000243459"/>
    </source>
</evidence>
<dbReference type="Gene3D" id="2.40.50.140">
    <property type="entry name" value="Nucleic acid-binding proteins"/>
    <property type="match status" value="1"/>
</dbReference>
<dbReference type="InterPro" id="IPR051231">
    <property type="entry name" value="SOSS-B"/>
</dbReference>
<dbReference type="GO" id="GO:0010212">
    <property type="term" value="P:response to ionizing radiation"/>
    <property type="evidence" value="ECO:0007669"/>
    <property type="project" value="TreeGrafter"/>
</dbReference>
<dbReference type="PANTHER" id="PTHR13356:SF0">
    <property type="entry name" value="SOSS COMPLEX SUBUNIT B HOMOLOG"/>
    <property type="match status" value="1"/>
</dbReference>
<dbReference type="InterPro" id="IPR012340">
    <property type="entry name" value="NA-bd_OB-fold"/>
</dbReference>
<gene>
    <name evidence="2" type="ORF">A4U43_C02F20310</name>
</gene>
<sequence>MAPLKDIVPAATNTVNTRFIVLEKSNTIRDGKASTCLSLVADETAAVHFQMWGGECDAFIPGDIVQLTNGIFSYHKNNLVLRAGRKGRAEKIGEFTMVFVESPNMSEIRWSRDPKNPKKFVKEEGVVPDRSRIFTPSP</sequence>
<dbReference type="Proteomes" id="UP000243459">
    <property type="component" value="Chromosome 2"/>
</dbReference>
<dbReference type="GO" id="GO:0000724">
    <property type="term" value="P:double-strand break repair via homologous recombination"/>
    <property type="evidence" value="ECO:0007669"/>
    <property type="project" value="TreeGrafter"/>
</dbReference>
<dbReference type="OrthoDB" id="295715at2759"/>
<keyword evidence="3" id="KW-1185">Reference proteome</keyword>
<evidence type="ECO:0000313" key="2">
    <source>
        <dbReference type="EMBL" id="ONK78580.1"/>
    </source>
</evidence>
<name>A0A5P1FPL6_ASPOF</name>
<organism evidence="2 3">
    <name type="scientific">Asparagus officinalis</name>
    <name type="common">Garden asparagus</name>
    <dbReference type="NCBI Taxonomy" id="4686"/>
    <lineage>
        <taxon>Eukaryota</taxon>
        <taxon>Viridiplantae</taxon>
        <taxon>Streptophyta</taxon>
        <taxon>Embryophyta</taxon>
        <taxon>Tracheophyta</taxon>
        <taxon>Spermatophyta</taxon>
        <taxon>Magnoliopsida</taxon>
        <taxon>Liliopsida</taxon>
        <taxon>Asparagales</taxon>
        <taxon>Asparagaceae</taxon>
        <taxon>Asparagoideae</taxon>
        <taxon>Asparagus</taxon>
    </lineage>
</organism>
<evidence type="ECO:0008006" key="4">
    <source>
        <dbReference type="Google" id="ProtNLM"/>
    </source>
</evidence>
<dbReference type="Gramene" id="ONK78580">
    <property type="protein sequence ID" value="ONK78580"/>
    <property type="gene ID" value="A4U43_C02F20310"/>
</dbReference>
<protein>
    <recommendedName>
        <fullName evidence="4">OB domain-containing protein</fullName>
    </recommendedName>
</protein>
<dbReference type="EMBL" id="CM007382">
    <property type="protein sequence ID" value="ONK78580.1"/>
    <property type="molecule type" value="Genomic_DNA"/>
</dbReference>
<dbReference type="OMA" id="YVEKPNM"/>
<dbReference type="SUPFAM" id="SSF50249">
    <property type="entry name" value="Nucleic acid-binding proteins"/>
    <property type="match status" value="1"/>
</dbReference>
<dbReference type="AlphaFoldDB" id="A0A5P1FPL6"/>
<reference evidence="3" key="1">
    <citation type="journal article" date="2017" name="Nat. Commun.">
        <title>The asparagus genome sheds light on the origin and evolution of a young Y chromosome.</title>
        <authorList>
            <person name="Harkess A."/>
            <person name="Zhou J."/>
            <person name="Xu C."/>
            <person name="Bowers J.E."/>
            <person name="Van der Hulst R."/>
            <person name="Ayyampalayam S."/>
            <person name="Mercati F."/>
            <person name="Riccardi P."/>
            <person name="McKain M.R."/>
            <person name="Kakrana A."/>
            <person name="Tang H."/>
            <person name="Ray J."/>
            <person name="Groenendijk J."/>
            <person name="Arikit S."/>
            <person name="Mathioni S.M."/>
            <person name="Nakano M."/>
            <person name="Shan H."/>
            <person name="Telgmann-Rauber A."/>
            <person name="Kanno A."/>
            <person name="Yue Z."/>
            <person name="Chen H."/>
            <person name="Li W."/>
            <person name="Chen Y."/>
            <person name="Xu X."/>
            <person name="Zhang Y."/>
            <person name="Luo S."/>
            <person name="Chen H."/>
            <person name="Gao J."/>
            <person name="Mao Z."/>
            <person name="Pires J.C."/>
            <person name="Luo M."/>
            <person name="Kudrna D."/>
            <person name="Wing R.A."/>
            <person name="Meyers B.C."/>
            <person name="Yi K."/>
            <person name="Kong H."/>
            <person name="Lavrijsen P."/>
            <person name="Sunseri F."/>
            <person name="Falavigna A."/>
            <person name="Ye Y."/>
            <person name="Leebens-Mack J.H."/>
            <person name="Chen G."/>
        </authorList>
    </citation>
    <scope>NUCLEOTIDE SEQUENCE [LARGE SCALE GENOMIC DNA]</scope>
    <source>
        <strain evidence="3">cv. DH0086</strain>
    </source>
</reference>
<accession>A0A5P1FPL6</accession>
<dbReference type="GO" id="GO:0044818">
    <property type="term" value="P:mitotic G2/M transition checkpoint"/>
    <property type="evidence" value="ECO:0007669"/>
    <property type="project" value="TreeGrafter"/>
</dbReference>
<proteinExistence type="predicted"/>
<keyword evidence="1" id="KW-0238">DNA-binding</keyword>
<dbReference type="PANTHER" id="PTHR13356">
    <property type="entry name" value="OB FOLD NUCLEIC ACID BINDING PROTEIN-RELATED"/>
    <property type="match status" value="1"/>
</dbReference>
<dbReference type="GO" id="GO:0070876">
    <property type="term" value="C:SOSS complex"/>
    <property type="evidence" value="ECO:0007669"/>
    <property type="project" value="TreeGrafter"/>
</dbReference>
<evidence type="ECO:0000256" key="1">
    <source>
        <dbReference type="ARBA" id="ARBA00023125"/>
    </source>
</evidence>